<dbReference type="RefSeq" id="WP_011983806.1">
    <property type="nucleotide sequence ID" value="NC_009674.1"/>
</dbReference>
<evidence type="ECO:0000256" key="7">
    <source>
        <dbReference type="SAM" id="Phobius"/>
    </source>
</evidence>
<organism evidence="9 10">
    <name type="scientific">Bacillus cytotoxicus (strain DSM 22905 / CIP 110041 / 391-98 / NVH 391-98)</name>
    <dbReference type="NCBI Taxonomy" id="315749"/>
    <lineage>
        <taxon>Bacteria</taxon>
        <taxon>Bacillati</taxon>
        <taxon>Bacillota</taxon>
        <taxon>Bacilli</taxon>
        <taxon>Bacillales</taxon>
        <taxon>Bacillaceae</taxon>
        <taxon>Bacillus</taxon>
        <taxon>Bacillus cereus group</taxon>
    </lineage>
</organism>
<dbReference type="eggNOG" id="COG0457">
    <property type="taxonomic scope" value="Bacteria"/>
</dbReference>
<dbReference type="HOGENOM" id="CLU_002287_2_0_9"/>
<evidence type="ECO:0000256" key="6">
    <source>
        <dbReference type="SAM" id="MobiDB-lite"/>
    </source>
</evidence>
<keyword evidence="5" id="KW-0572">Peptidoglycan-anchor</keyword>
<evidence type="ECO:0000256" key="4">
    <source>
        <dbReference type="ARBA" id="ARBA00022729"/>
    </source>
</evidence>
<feature type="compositionally biased region" description="Basic and acidic residues" evidence="6">
    <location>
        <begin position="351"/>
        <end position="365"/>
    </location>
</feature>
<feature type="compositionally biased region" description="Basic and acidic residues" evidence="6">
    <location>
        <begin position="374"/>
        <end position="383"/>
    </location>
</feature>
<keyword evidence="7" id="KW-1133">Transmembrane helix</keyword>
<dbReference type="eggNOG" id="COG4932">
    <property type="taxonomic scope" value="Bacteria"/>
</dbReference>
<feature type="compositionally biased region" description="Basic and acidic residues" evidence="6">
    <location>
        <begin position="545"/>
        <end position="618"/>
    </location>
</feature>
<dbReference type="InterPro" id="IPR019931">
    <property type="entry name" value="LPXTG_anchor"/>
</dbReference>
<feature type="compositionally biased region" description="Acidic residues" evidence="6">
    <location>
        <begin position="441"/>
        <end position="450"/>
    </location>
</feature>
<proteinExistence type="predicted"/>
<keyword evidence="2" id="KW-0134">Cell wall</keyword>
<feature type="compositionally biased region" description="Acidic residues" evidence="6">
    <location>
        <begin position="341"/>
        <end position="350"/>
    </location>
</feature>
<keyword evidence="7" id="KW-0472">Membrane</keyword>
<keyword evidence="4" id="KW-0732">Signal</keyword>
<dbReference type="AlphaFoldDB" id="A7GLP2"/>
<feature type="compositionally biased region" description="Basic and acidic residues" evidence="6">
    <location>
        <begin position="424"/>
        <end position="433"/>
    </location>
</feature>
<feature type="compositionally biased region" description="Acidic residues" evidence="6">
    <location>
        <begin position="391"/>
        <end position="400"/>
    </location>
</feature>
<dbReference type="Pfam" id="PF00746">
    <property type="entry name" value="Gram_pos_anchor"/>
    <property type="match status" value="1"/>
</dbReference>
<sequence>MNSKKWFVLFLVFVVIMSQSFMPITAKAQELNSVGFVDSIEFESTDLYYGQRTKITVKFSEKDNYDLQPGDVLTLTLPQELKGFNKKVALDDYGVCEISSGIAQCTFNEKVSTHTNIRGKFGIDIQVTNVEVDQKKEIQTNLGTLLEMKTITITGPSSGGGNGDGEEQKGPFSYKGGYIDPDNTHEVQWYLMVNYNKDTLNKDITITDSLQGGQKLKKDHFYIVVENSAEYRGLTLKDFESQGYGTIKFVNDSTFNITFNKKKASATRFSIMYNVDITEEGEKLQYLKNKYTIKYEIENHRPVSMSEVEQIENITLYGEAEGDRQEKDKEKPQVEGMGEEKETEETWETTDELKEEHPKPETAKELEEEEEEKLQDPKVEKPQVEGMGEEKETEETWETTDELKEEHPKPETAKELEEEEEEKLQDPKVEKPQVEGMGEEKETEETWETTDELKEEHPKPETAKEVEEEKLQDPKVEKPQVEGMGEEKETEETWETTDELKEEHPELETAKEVEEEKLQDPKVEKPQVEGMGEEKETEETWETTDELKEEHPEPETAKEVEEEKLQDPKVEKPQVEGVGEEKETEKTTDELKEEHPEPETAKEVEEERLQDPKVEKPQVEGMGEEKETEETWETTDELEGQPQPEETSRFGKHQVQAKSEVHGSSKGGGKQLPQTGGHMSYGGHVGGVLFVLGLLMLVVNKRKYN</sequence>
<dbReference type="Pfam" id="PF05737">
    <property type="entry name" value="Collagen_bind"/>
    <property type="match status" value="1"/>
</dbReference>
<evidence type="ECO:0000259" key="8">
    <source>
        <dbReference type="PROSITE" id="PS50847"/>
    </source>
</evidence>
<feature type="compositionally biased region" description="Basic and acidic residues" evidence="6">
    <location>
        <begin position="401"/>
        <end position="415"/>
    </location>
</feature>
<dbReference type="Gene3D" id="2.60.40.740">
    <property type="match status" value="1"/>
</dbReference>
<evidence type="ECO:0000256" key="5">
    <source>
        <dbReference type="ARBA" id="ARBA00023088"/>
    </source>
</evidence>
<keyword evidence="7" id="KW-0812">Transmembrane</keyword>
<evidence type="ECO:0000313" key="9">
    <source>
        <dbReference type="EMBL" id="ABS21050.1"/>
    </source>
</evidence>
<feature type="compositionally biased region" description="Basic and acidic residues" evidence="6">
    <location>
        <begin position="451"/>
        <end position="480"/>
    </location>
</feature>
<dbReference type="KEGG" id="bcy:Bcer98_0705"/>
<dbReference type="InterPro" id="IPR008966">
    <property type="entry name" value="Adhesion_dom_sf"/>
</dbReference>
<keyword evidence="3" id="KW-0964">Secreted</keyword>
<feature type="domain" description="Gram-positive cocci surface proteins LPxTG" evidence="8">
    <location>
        <begin position="672"/>
        <end position="705"/>
    </location>
</feature>
<evidence type="ECO:0000256" key="3">
    <source>
        <dbReference type="ARBA" id="ARBA00022525"/>
    </source>
</evidence>
<reference evidence="9 10" key="1">
    <citation type="journal article" date="2008" name="Chem. Biol. Interact.">
        <title>Extending the Bacillus cereus group genomics to putative food-borne pathogens of different toxicity.</title>
        <authorList>
            <person name="Lapidus A."/>
            <person name="Goltsman E."/>
            <person name="Auger S."/>
            <person name="Galleron N."/>
            <person name="Segurens B."/>
            <person name="Dossat C."/>
            <person name="Land M.L."/>
            <person name="Broussolle V."/>
            <person name="Brillard J."/>
            <person name="Guinebretiere M.H."/>
            <person name="Sanchis V."/>
            <person name="Nguen-The C."/>
            <person name="Lereclus D."/>
            <person name="Richardson P."/>
            <person name="Wincker P."/>
            <person name="Weissenbach J."/>
            <person name="Ehrlich S.D."/>
            <person name="Sorokin A."/>
        </authorList>
    </citation>
    <scope>NUCLEOTIDE SEQUENCE [LARGE SCALE GENOMIC DNA]</scope>
    <source>
        <strain evidence="10">DSM 22905 / CIP 110041 / 391-98 / NVH 391-98</strain>
    </source>
</reference>
<dbReference type="GO" id="GO:0007155">
    <property type="term" value="P:cell adhesion"/>
    <property type="evidence" value="ECO:0007669"/>
    <property type="project" value="InterPro"/>
</dbReference>
<feature type="region of interest" description="Disordered" evidence="6">
    <location>
        <begin position="318"/>
        <end position="678"/>
    </location>
</feature>
<evidence type="ECO:0000256" key="1">
    <source>
        <dbReference type="ARBA" id="ARBA00004168"/>
    </source>
</evidence>
<feature type="compositionally biased region" description="Basic and acidic residues" evidence="6">
    <location>
        <begin position="321"/>
        <end position="333"/>
    </location>
</feature>
<dbReference type="InterPro" id="IPR041171">
    <property type="entry name" value="SDR_Ig"/>
</dbReference>
<feature type="compositionally biased region" description="Acidic residues" evidence="6">
    <location>
        <begin position="626"/>
        <end position="639"/>
    </location>
</feature>
<comment type="subcellular location">
    <subcellularLocation>
        <location evidence="1">Secreted</location>
        <location evidence="1">Cell wall</location>
        <topology evidence="1">Peptidoglycan-anchor</topology>
    </subcellularLocation>
</comment>
<dbReference type="Gene3D" id="2.60.40.1280">
    <property type="match status" value="1"/>
</dbReference>
<accession>A7GLP2</accession>
<evidence type="ECO:0000313" key="10">
    <source>
        <dbReference type="Proteomes" id="UP000002300"/>
    </source>
</evidence>
<evidence type="ECO:0000256" key="2">
    <source>
        <dbReference type="ARBA" id="ARBA00022512"/>
    </source>
</evidence>
<gene>
    <name evidence="9" type="ordered locus">Bcer98_0705</name>
</gene>
<dbReference type="SUPFAM" id="SSF49401">
    <property type="entry name" value="Bacterial adhesins"/>
    <property type="match status" value="2"/>
</dbReference>
<dbReference type="InterPro" id="IPR011252">
    <property type="entry name" value="Fibrogen-bd_dom1"/>
</dbReference>
<dbReference type="GO" id="GO:0005518">
    <property type="term" value="F:collagen binding"/>
    <property type="evidence" value="ECO:0007669"/>
    <property type="project" value="InterPro"/>
</dbReference>
<dbReference type="EMBL" id="CP000764">
    <property type="protein sequence ID" value="ABS21050.1"/>
    <property type="molecule type" value="Genomic_DNA"/>
</dbReference>
<keyword evidence="10" id="KW-1185">Reference proteome</keyword>
<dbReference type="Pfam" id="PF17961">
    <property type="entry name" value="Big_8"/>
    <property type="match status" value="1"/>
</dbReference>
<dbReference type="InterPro" id="IPR008456">
    <property type="entry name" value="Collagen-bd_dom"/>
</dbReference>
<feature type="compositionally biased region" description="Basic and acidic residues" evidence="6">
    <location>
        <begin position="498"/>
        <end position="527"/>
    </location>
</feature>
<dbReference type="OrthoDB" id="2176912at2"/>
<protein>
    <submittedName>
        <fullName evidence="9">LPXTG-motif cell wall anchor domain</fullName>
    </submittedName>
</protein>
<dbReference type="GeneID" id="33896084"/>
<feature type="compositionally biased region" description="Acidic residues" evidence="6">
    <location>
        <begin position="535"/>
        <end position="544"/>
    </location>
</feature>
<feature type="compositionally biased region" description="Acidic residues" evidence="6">
    <location>
        <begin position="488"/>
        <end position="497"/>
    </location>
</feature>
<dbReference type="STRING" id="315749.Bcer98_0705"/>
<dbReference type="PROSITE" id="PS50847">
    <property type="entry name" value="GRAM_POS_ANCHORING"/>
    <property type="match status" value="1"/>
</dbReference>
<feature type="transmembrane region" description="Helical" evidence="7">
    <location>
        <begin position="681"/>
        <end position="699"/>
    </location>
</feature>
<name>A7GLP2_BACCN</name>
<dbReference type="Proteomes" id="UP000002300">
    <property type="component" value="Chromosome"/>
</dbReference>